<dbReference type="Gene3D" id="1.20.1440.60">
    <property type="entry name" value="23S rRNA-intervening sequence"/>
    <property type="match status" value="1"/>
</dbReference>
<reference evidence="2 3" key="1">
    <citation type="journal article" date="2016" name="Nat. Commun.">
        <title>Thousands of microbial genomes shed light on interconnected biogeochemical processes in an aquifer system.</title>
        <authorList>
            <person name="Anantharaman K."/>
            <person name="Brown C.T."/>
            <person name="Hug L.A."/>
            <person name="Sharon I."/>
            <person name="Castelle C.J."/>
            <person name="Probst A.J."/>
            <person name="Thomas B.C."/>
            <person name="Singh A."/>
            <person name="Wilkins M.J."/>
            <person name="Karaoz U."/>
            <person name="Brodie E.L."/>
            <person name="Williams K.H."/>
            <person name="Hubbard S.S."/>
            <person name="Banfield J.F."/>
        </authorList>
    </citation>
    <scope>NUCLEOTIDE SEQUENCE [LARGE SCALE GENOMIC DNA]</scope>
</reference>
<name>A0A1F6W6M5_9BACT</name>
<accession>A0A1F6W6M5</accession>
<dbReference type="InterPro" id="IPR036583">
    <property type="entry name" value="23S_rRNA_IVS_sf"/>
</dbReference>
<dbReference type="Proteomes" id="UP000178374">
    <property type="component" value="Unassembled WGS sequence"/>
</dbReference>
<organism evidence="2 3">
    <name type="scientific">Candidatus Nomurabacteria bacterium RIFCSPHIGHO2_02_FULL_37_13</name>
    <dbReference type="NCBI Taxonomy" id="1801750"/>
    <lineage>
        <taxon>Bacteria</taxon>
        <taxon>Candidatus Nomuraibacteriota</taxon>
    </lineage>
</organism>
<dbReference type="InterPro" id="IPR055360">
    <property type="entry name" value="bAvd"/>
</dbReference>
<dbReference type="EMBL" id="MFUA01000007">
    <property type="protein sequence ID" value="OGI77504.1"/>
    <property type="molecule type" value="Genomic_DNA"/>
</dbReference>
<feature type="domain" description="bAvd-like" evidence="1">
    <location>
        <begin position="9"/>
        <end position="112"/>
    </location>
</feature>
<dbReference type="SUPFAM" id="SSF158446">
    <property type="entry name" value="IVS-encoded protein-like"/>
    <property type="match status" value="1"/>
</dbReference>
<sequence>MNDLDIPILRKSYDLYKEFYNLRLTIPKQDRYVLWQKCENTLITVLEGILLASQQSKIEKLPTLERTSVKLNFLKLCVRLLKDVKAINSKTYIAIEAELDEIGKMLGGWIKSTKER</sequence>
<evidence type="ECO:0000313" key="2">
    <source>
        <dbReference type="EMBL" id="OGI77504.1"/>
    </source>
</evidence>
<comment type="caution">
    <text evidence="2">The sequence shown here is derived from an EMBL/GenBank/DDBJ whole genome shotgun (WGS) entry which is preliminary data.</text>
</comment>
<dbReference type="STRING" id="1801750.A3B85_01445"/>
<dbReference type="AlphaFoldDB" id="A0A1F6W6M5"/>
<dbReference type="CDD" id="cd16376">
    <property type="entry name" value="Avd_like"/>
    <property type="match status" value="1"/>
</dbReference>
<evidence type="ECO:0000313" key="3">
    <source>
        <dbReference type="Proteomes" id="UP000178374"/>
    </source>
</evidence>
<evidence type="ECO:0000259" key="1">
    <source>
        <dbReference type="Pfam" id="PF22296"/>
    </source>
</evidence>
<protein>
    <recommendedName>
        <fullName evidence="1">bAvd-like domain-containing protein</fullName>
    </recommendedName>
</protein>
<gene>
    <name evidence="2" type="ORF">A3B85_01445</name>
</gene>
<proteinExistence type="predicted"/>
<dbReference type="Pfam" id="PF22296">
    <property type="entry name" value="bAvd"/>
    <property type="match status" value="1"/>
</dbReference>